<comment type="caution">
    <text evidence="1">The sequence shown here is derived from an EMBL/GenBank/DDBJ whole genome shotgun (WGS) entry which is preliminary data.</text>
</comment>
<dbReference type="EMBL" id="BART01036366">
    <property type="protein sequence ID" value="GAH10247.1"/>
    <property type="molecule type" value="Genomic_DNA"/>
</dbReference>
<name>X1CR00_9ZZZZ</name>
<organism evidence="1">
    <name type="scientific">marine sediment metagenome</name>
    <dbReference type="NCBI Taxonomy" id="412755"/>
    <lineage>
        <taxon>unclassified sequences</taxon>
        <taxon>metagenomes</taxon>
        <taxon>ecological metagenomes</taxon>
    </lineage>
</organism>
<evidence type="ECO:0008006" key="2">
    <source>
        <dbReference type="Google" id="ProtNLM"/>
    </source>
</evidence>
<sequence>MSNRKILWTGSSGEKYEYLIYEIDTSFKNKPSNYIFAKETSPKEWLPVYIGETDLLADRLSNHEKLPCVKRNGGTHIHVHISSSDEEIRRSEEVDLIEKWDPPCNKE</sequence>
<protein>
    <recommendedName>
        <fullName evidence="2">GIY-YIG domain-containing protein</fullName>
    </recommendedName>
</protein>
<accession>X1CR00</accession>
<evidence type="ECO:0000313" key="1">
    <source>
        <dbReference type="EMBL" id="GAH10247.1"/>
    </source>
</evidence>
<dbReference type="AlphaFoldDB" id="X1CR00"/>
<gene>
    <name evidence="1" type="ORF">S01H4_61362</name>
</gene>
<reference evidence="1" key="1">
    <citation type="journal article" date="2014" name="Front. Microbiol.">
        <title>High frequency of phylogenetically diverse reductive dehalogenase-homologous genes in deep subseafloor sedimentary metagenomes.</title>
        <authorList>
            <person name="Kawai M."/>
            <person name="Futagami T."/>
            <person name="Toyoda A."/>
            <person name="Takaki Y."/>
            <person name="Nishi S."/>
            <person name="Hori S."/>
            <person name="Arai W."/>
            <person name="Tsubouchi T."/>
            <person name="Morono Y."/>
            <person name="Uchiyama I."/>
            <person name="Ito T."/>
            <person name="Fujiyama A."/>
            <person name="Inagaki F."/>
            <person name="Takami H."/>
        </authorList>
    </citation>
    <scope>NUCLEOTIDE SEQUENCE</scope>
    <source>
        <strain evidence="1">Expedition CK06-06</strain>
    </source>
</reference>
<proteinExistence type="predicted"/>